<dbReference type="GO" id="GO:0030170">
    <property type="term" value="F:pyridoxal phosphate binding"/>
    <property type="evidence" value="ECO:0007669"/>
    <property type="project" value="UniProtKB-UniRule"/>
</dbReference>
<evidence type="ECO:0000256" key="2">
    <source>
        <dbReference type="HAMAP-Rule" id="MF_02087"/>
    </source>
</evidence>
<keyword evidence="8" id="KW-1185">Reference proteome</keyword>
<feature type="coiled-coil region" evidence="5">
    <location>
        <begin position="3"/>
        <end position="30"/>
    </location>
</feature>
<dbReference type="HAMAP" id="MF_02087">
    <property type="entry name" value="PLP_homeostasis"/>
    <property type="match status" value="1"/>
</dbReference>
<comment type="similarity">
    <text evidence="2 4">Belongs to the pyridoxal phosphate-binding protein YggS/PROSC family.</text>
</comment>
<dbReference type="InterPro" id="IPR029066">
    <property type="entry name" value="PLP-binding_barrel"/>
</dbReference>
<feature type="modified residue" description="N6-(pyridoxal phosphate)lysine" evidence="2 3">
    <location>
        <position position="36"/>
    </location>
</feature>
<proteinExistence type="inferred from homology"/>
<evidence type="ECO:0000256" key="1">
    <source>
        <dbReference type="ARBA" id="ARBA00022898"/>
    </source>
</evidence>
<feature type="domain" description="Alanine racemase N-terminal" evidence="6">
    <location>
        <begin position="11"/>
        <end position="227"/>
    </location>
</feature>
<dbReference type="PIRSF" id="PIRSF004848">
    <property type="entry name" value="YBL036c_PLPDEIII"/>
    <property type="match status" value="1"/>
</dbReference>
<evidence type="ECO:0000313" key="7">
    <source>
        <dbReference type="EMBL" id="SMF82590.1"/>
    </source>
</evidence>
<dbReference type="SUPFAM" id="SSF51419">
    <property type="entry name" value="PLP-binding barrel"/>
    <property type="match status" value="1"/>
</dbReference>
<dbReference type="CDD" id="cd00635">
    <property type="entry name" value="PLPDE_III_YBL036c_like"/>
    <property type="match status" value="1"/>
</dbReference>
<comment type="cofactor">
    <cofactor evidence="3">
        <name>pyridoxal 5'-phosphate</name>
        <dbReference type="ChEBI" id="CHEBI:597326"/>
    </cofactor>
</comment>
<evidence type="ECO:0000256" key="4">
    <source>
        <dbReference type="RuleBase" id="RU004514"/>
    </source>
</evidence>
<dbReference type="PANTHER" id="PTHR10146:SF14">
    <property type="entry name" value="PYRIDOXAL PHOSPHATE HOMEOSTASIS PROTEIN"/>
    <property type="match status" value="1"/>
</dbReference>
<dbReference type="InterPro" id="IPR001608">
    <property type="entry name" value="Ala_racemase_N"/>
</dbReference>
<accession>A0A1Y6CQV5</accession>
<dbReference type="InterPro" id="IPR011078">
    <property type="entry name" value="PyrdxlP_homeostasis"/>
</dbReference>
<dbReference type="Pfam" id="PF01168">
    <property type="entry name" value="Ala_racemase_N"/>
    <property type="match status" value="1"/>
</dbReference>
<evidence type="ECO:0000313" key="8">
    <source>
        <dbReference type="Proteomes" id="UP000192907"/>
    </source>
</evidence>
<dbReference type="Proteomes" id="UP000192907">
    <property type="component" value="Unassembled WGS sequence"/>
</dbReference>
<keyword evidence="5" id="KW-0175">Coiled coil</keyword>
<dbReference type="RefSeq" id="WP_159455743.1">
    <property type="nucleotide sequence ID" value="NZ_FWZT01000042.1"/>
</dbReference>
<dbReference type="EMBL" id="FWZT01000042">
    <property type="protein sequence ID" value="SMF82590.1"/>
    <property type="molecule type" value="Genomic_DNA"/>
</dbReference>
<organism evidence="7 8">
    <name type="scientific">Pseudobacteriovorax antillogorgiicola</name>
    <dbReference type="NCBI Taxonomy" id="1513793"/>
    <lineage>
        <taxon>Bacteria</taxon>
        <taxon>Pseudomonadati</taxon>
        <taxon>Bdellovibrionota</taxon>
        <taxon>Oligoflexia</taxon>
        <taxon>Oligoflexales</taxon>
        <taxon>Pseudobacteriovoracaceae</taxon>
        <taxon>Pseudobacteriovorax</taxon>
    </lineage>
</organism>
<dbReference type="AlphaFoldDB" id="A0A1Y6CQV5"/>
<comment type="function">
    <text evidence="2">Pyridoxal 5'-phosphate (PLP)-binding protein, which is involved in PLP homeostasis.</text>
</comment>
<dbReference type="PANTHER" id="PTHR10146">
    <property type="entry name" value="PROLINE SYNTHETASE CO-TRANSCRIBED BACTERIAL HOMOLOG PROTEIN"/>
    <property type="match status" value="1"/>
</dbReference>
<protein>
    <recommendedName>
        <fullName evidence="2">Pyridoxal phosphate homeostasis protein</fullName>
        <shortName evidence="2">PLP homeostasis protein</shortName>
    </recommendedName>
</protein>
<keyword evidence="1 2" id="KW-0663">Pyridoxal phosphate</keyword>
<name>A0A1Y6CQV5_9BACT</name>
<sequence>MTSESLKTQYQQVRNQVQQLAQQVQNHRVQILAVSKVHSTAKIREAYALGARYFGENYAQELASKAEELSDLTDIRWSYIGHIQSNKIRLIVEHANEIQSLASLKHGKLIAKAADEFNKPNYPVFIAVNAEGEASKNGIPLDQVSPFVTELEAHCPSLEVQGLMCIPPRHYQDSLEKVPELYRELRNLANKVGQGRLSLGMSGDLRIAIEAGTDLVRIGTAIFGERPQKARQ</sequence>
<evidence type="ECO:0000259" key="6">
    <source>
        <dbReference type="Pfam" id="PF01168"/>
    </source>
</evidence>
<dbReference type="STRING" id="1513793.SAMN06296036_14219"/>
<evidence type="ECO:0000256" key="3">
    <source>
        <dbReference type="PIRSR" id="PIRSR004848-1"/>
    </source>
</evidence>
<evidence type="ECO:0000256" key="5">
    <source>
        <dbReference type="SAM" id="Coils"/>
    </source>
</evidence>
<dbReference type="NCBIfam" id="TIGR00044">
    <property type="entry name" value="YggS family pyridoxal phosphate-dependent enzyme"/>
    <property type="match status" value="1"/>
</dbReference>
<reference evidence="8" key="1">
    <citation type="submission" date="2017-04" db="EMBL/GenBank/DDBJ databases">
        <authorList>
            <person name="Varghese N."/>
            <person name="Submissions S."/>
        </authorList>
    </citation>
    <scope>NUCLEOTIDE SEQUENCE [LARGE SCALE GENOMIC DNA]</scope>
    <source>
        <strain evidence="8">RKEM611</strain>
    </source>
</reference>
<gene>
    <name evidence="7" type="ORF">SAMN06296036_14219</name>
</gene>
<dbReference type="Gene3D" id="3.20.20.10">
    <property type="entry name" value="Alanine racemase"/>
    <property type="match status" value="1"/>
</dbReference>